<dbReference type="EMBL" id="CP003540">
    <property type="protein sequence ID" value="AFK17504.1"/>
    <property type="molecule type" value="Genomic_DNA"/>
</dbReference>
<protein>
    <submittedName>
        <fullName evidence="4">Class C sortase</fullName>
    </submittedName>
</protein>
<dbReference type="AlphaFoldDB" id="A0AAU8PTV7"/>
<keyword evidence="1" id="KW-0378">Hydrolase</keyword>
<dbReference type="Proteomes" id="UP000006465">
    <property type="component" value="Chromosome"/>
</dbReference>
<feature type="transmembrane region" description="Helical" evidence="3">
    <location>
        <begin position="270"/>
        <end position="291"/>
    </location>
</feature>
<dbReference type="Pfam" id="PF04203">
    <property type="entry name" value="Sortase"/>
    <property type="match status" value="1"/>
</dbReference>
<dbReference type="InterPro" id="IPR005754">
    <property type="entry name" value="Sortase"/>
</dbReference>
<dbReference type="CDD" id="cd05827">
    <property type="entry name" value="Sortase_C"/>
    <property type="match status" value="1"/>
</dbReference>
<proteinExistence type="predicted"/>
<dbReference type="SUPFAM" id="SSF63817">
    <property type="entry name" value="Sortase"/>
    <property type="match status" value="1"/>
</dbReference>
<dbReference type="RefSeq" id="WP_014523636.1">
    <property type="nucleotide sequence ID" value="NC_017945.3"/>
</dbReference>
<feature type="active site" description="Acyl-thioester intermediate" evidence="2">
    <location>
        <position position="233"/>
    </location>
</feature>
<evidence type="ECO:0000313" key="4">
    <source>
        <dbReference type="EMBL" id="AFK17504.1"/>
    </source>
</evidence>
<dbReference type="GO" id="GO:0016787">
    <property type="term" value="F:hydrolase activity"/>
    <property type="evidence" value="ECO:0007669"/>
    <property type="project" value="UniProtKB-KW"/>
</dbReference>
<organism evidence="4 5">
    <name type="scientific">Corynebacterium pseudotuberculosis 258</name>
    <dbReference type="NCBI Taxonomy" id="1168865"/>
    <lineage>
        <taxon>Bacteria</taxon>
        <taxon>Bacillati</taxon>
        <taxon>Actinomycetota</taxon>
        <taxon>Actinomycetes</taxon>
        <taxon>Mycobacteriales</taxon>
        <taxon>Corynebacteriaceae</taxon>
        <taxon>Corynebacterium</taxon>
    </lineage>
</organism>
<keyword evidence="3" id="KW-0472">Membrane</keyword>
<feature type="transmembrane region" description="Helical" evidence="3">
    <location>
        <begin position="28"/>
        <end position="47"/>
    </location>
</feature>
<gene>
    <name evidence="4" type="ORF">CP258_09680</name>
</gene>
<feature type="active site" description="Proton donor/acceptor" evidence="2">
    <location>
        <position position="171"/>
    </location>
</feature>
<keyword evidence="3" id="KW-0812">Transmembrane</keyword>
<reference evidence="4 5" key="1">
    <citation type="journal article" date="2013" name="J. Biotechnol.">
        <title>Genome sequence of Corynebacterium pseudotuberculosis biovar equi strain 258 and prediction of antigenic targets to improve biotechnological vaccine production.</title>
        <authorList>
            <person name="Soares S.C."/>
            <person name="Trost E."/>
            <person name="Ramos R.T."/>
            <person name="Carneiro A.R."/>
            <person name="Santos A.R."/>
            <person name="Pinto A.C."/>
            <person name="Barbosa E."/>
            <person name="Aburjaile F."/>
            <person name="Ali A."/>
            <person name="Diniz C.A."/>
            <person name="Hassan S.S."/>
            <person name="Fiaux K."/>
            <person name="Guimaraes L.C."/>
            <person name="Bakhtiar S.M."/>
            <person name="Pereira U."/>
            <person name="Almeida S.S."/>
            <person name="Abreu V.A."/>
            <person name="Rocha F.S."/>
            <person name="Dorella F.A."/>
            <person name="Miyoshi A."/>
            <person name="Silva A."/>
            <person name="Azevedo V."/>
            <person name="Tauch A."/>
        </authorList>
    </citation>
    <scope>NUCLEOTIDE SEQUENCE [LARGE SCALE GENOMIC DNA]</scope>
    <source>
        <strain evidence="4 5">258</strain>
    </source>
</reference>
<dbReference type="Gene3D" id="2.40.260.10">
    <property type="entry name" value="Sortase"/>
    <property type="match status" value="1"/>
</dbReference>
<accession>A0AAU8PTV7</accession>
<dbReference type="InterPro" id="IPR042002">
    <property type="entry name" value="Sortase_C"/>
</dbReference>
<evidence type="ECO:0000313" key="5">
    <source>
        <dbReference type="Proteomes" id="UP000006465"/>
    </source>
</evidence>
<keyword evidence="3" id="KW-1133">Transmembrane helix</keyword>
<dbReference type="NCBIfam" id="NF033745">
    <property type="entry name" value="class_C_sortase"/>
    <property type="match status" value="1"/>
</dbReference>
<evidence type="ECO:0000256" key="3">
    <source>
        <dbReference type="SAM" id="Phobius"/>
    </source>
</evidence>
<dbReference type="InterPro" id="IPR023365">
    <property type="entry name" value="Sortase_dom-sf"/>
</dbReference>
<evidence type="ECO:0000256" key="2">
    <source>
        <dbReference type="PIRSR" id="PIRSR605754-1"/>
    </source>
</evidence>
<dbReference type="KEGG" id="coe:CP258_09680"/>
<evidence type="ECO:0000256" key="1">
    <source>
        <dbReference type="ARBA" id="ARBA00022801"/>
    </source>
</evidence>
<name>A0AAU8PTV7_CORPS</name>
<sequence length="319" mass="35782">MLDPVAKTERTKAVHRLKQKRFGTKNNHALAALLVIIGLIVMVYPVVSTQWNNWKQQHAAAEYAKIDNSTPKVVHEEAWDAAHKYNEERAQGPILDPWVSRFVPDNYAYQEYLSLLNTQEAMGRIILPSIKTDLPIYHGSSEDVLQKGIGHLFGSDLPVGGRGSHSVLTGHTGIPTATLFDNLNRVKEGDAFFIHIAGHKIKYEVDQIKIVLPNETEDLKVEAGKDLITLVTCTPYGINTHRLLVRGHQVSIAEEEKSMLNEAQGVSWQWWMYALTAIFIVGVTGLITWLIKQSRVSSKRNKDSLIVPDSESTENKTEL</sequence>
<dbReference type="NCBIfam" id="TIGR01076">
    <property type="entry name" value="sortase_fam"/>
    <property type="match status" value="1"/>
</dbReference>